<accession>A0A4Y2PGI5</accession>
<sequence>MIFSDNGKNFVSANLELKRLILIATKRDDCLSNFISEEDIQWTVHPPRAHNFGGVWEAGVKSFKFLFKSVVEVSKLTYEEFYTILQQTEVILNSRPLTPLSSDMEDLEFLTPRHFVIGRPITAIAEPNLTNVENNLSDHMEKVAKQLFKYHATEE</sequence>
<comment type="caution">
    <text evidence="2">The sequence shown here is derived from an EMBL/GenBank/DDBJ whole genome shotgun (WGS) entry which is preliminary data.</text>
</comment>
<dbReference type="AlphaFoldDB" id="A0A4Y2PGI5"/>
<dbReference type="SUPFAM" id="SSF53098">
    <property type="entry name" value="Ribonuclease H-like"/>
    <property type="match status" value="1"/>
</dbReference>
<keyword evidence="3" id="KW-1185">Reference proteome</keyword>
<dbReference type="PANTHER" id="PTHR47331:SF1">
    <property type="entry name" value="GAG-LIKE PROTEIN"/>
    <property type="match status" value="1"/>
</dbReference>
<dbReference type="EMBL" id="BGPR01011397">
    <property type="protein sequence ID" value="GBN51095.1"/>
    <property type="molecule type" value="Genomic_DNA"/>
</dbReference>
<dbReference type="InterPro" id="IPR036397">
    <property type="entry name" value="RNaseH_sf"/>
</dbReference>
<dbReference type="OrthoDB" id="6423597at2759"/>
<evidence type="ECO:0000313" key="2">
    <source>
        <dbReference type="EMBL" id="GBN51095.1"/>
    </source>
</evidence>
<evidence type="ECO:0000313" key="3">
    <source>
        <dbReference type="Proteomes" id="UP000499080"/>
    </source>
</evidence>
<evidence type="ECO:0000259" key="1">
    <source>
        <dbReference type="PROSITE" id="PS50994"/>
    </source>
</evidence>
<dbReference type="PROSITE" id="PS50994">
    <property type="entry name" value="INTEGRASE"/>
    <property type="match status" value="1"/>
</dbReference>
<proteinExistence type="predicted"/>
<protein>
    <recommendedName>
        <fullName evidence="1">Integrase catalytic domain-containing protein</fullName>
    </recommendedName>
</protein>
<dbReference type="Gene3D" id="3.30.420.10">
    <property type="entry name" value="Ribonuclease H-like superfamily/Ribonuclease H"/>
    <property type="match status" value="1"/>
</dbReference>
<dbReference type="Proteomes" id="UP000499080">
    <property type="component" value="Unassembled WGS sequence"/>
</dbReference>
<dbReference type="GO" id="GO:0003676">
    <property type="term" value="F:nucleic acid binding"/>
    <property type="evidence" value="ECO:0007669"/>
    <property type="project" value="InterPro"/>
</dbReference>
<feature type="domain" description="Integrase catalytic" evidence="1">
    <location>
        <begin position="1"/>
        <end position="120"/>
    </location>
</feature>
<gene>
    <name evidence="2" type="ORF">AVEN_131197_1</name>
</gene>
<reference evidence="2 3" key="1">
    <citation type="journal article" date="2019" name="Sci. Rep.">
        <title>Orb-weaving spider Araneus ventricosus genome elucidates the spidroin gene catalogue.</title>
        <authorList>
            <person name="Kono N."/>
            <person name="Nakamura H."/>
            <person name="Ohtoshi R."/>
            <person name="Moran D.A.P."/>
            <person name="Shinohara A."/>
            <person name="Yoshida Y."/>
            <person name="Fujiwara M."/>
            <person name="Mori M."/>
            <person name="Tomita M."/>
            <person name="Arakawa K."/>
        </authorList>
    </citation>
    <scope>NUCLEOTIDE SEQUENCE [LARGE SCALE GENOMIC DNA]</scope>
</reference>
<dbReference type="PANTHER" id="PTHR47331">
    <property type="entry name" value="PHD-TYPE DOMAIN-CONTAINING PROTEIN"/>
    <property type="match status" value="1"/>
</dbReference>
<dbReference type="InterPro" id="IPR012337">
    <property type="entry name" value="RNaseH-like_sf"/>
</dbReference>
<name>A0A4Y2PGI5_ARAVE</name>
<dbReference type="InterPro" id="IPR001584">
    <property type="entry name" value="Integrase_cat-core"/>
</dbReference>
<organism evidence="2 3">
    <name type="scientific">Araneus ventricosus</name>
    <name type="common">Orbweaver spider</name>
    <name type="synonym">Epeira ventricosa</name>
    <dbReference type="NCBI Taxonomy" id="182803"/>
    <lineage>
        <taxon>Eukaryota</taxon>
        <taxon>Metazoa</taxon>
        <taxon>Ecdysozoa</taxon>
        <taxon>Arthropoda</taxon>
        <taxon>Chelicerata</taxon>
        <taxon>Arachnida</taxon>
        <taxon>Araneae</taxon>
        <taxon>Araneomorphae</taxon>
        <taxon>Entelegynae</taxon>
        <taxon>Araneoidea</taxon>
        <taxon>Araneidae</taxon>
        <taxon>Araneus</taxon>
    </lineage>
</organism>
<dbReference type="GO" id="GO:0015074">
    <property type="term" value="P:DNA integration"/>
    <property type="evidence" value="ECO:0007669"/>
    <property type="project" value="InterPro"/>
</dbReference>